<dbReference type="PANTHER" id="PTHR48094:SF11">
    <property type="entry name" value="GLUTATHIONE-INDEPENDENT GLYOXALASE HSP31-RELATED"/>
    <property type="match status" value="1"/>
</dbReference>
<dbReference type="Pfam" id="PF01965">
    <property type="entry name" value="DJ-1_PfpI"/>
    <property type="match status" value="1"/>
</dbReference>
<dbReference type="InterPro" id="IPR002818">
    <property type="entry name" value="DJ-1/PfpI"/>
</dbReference>
<keyword evidence="2" id="KW-0456">Lyase</keyword>
<accession>A0A511N800</accession>
<keyword evidence="6" id="KW-1185">Reference proteome</keyword>
<keyword evidence="5" id="KW-0808">Transferase</keyword>
<proteinExistence type="inferred from homology"/>
<comment type="caution">
    <text evidence="5">The sequence shown here is derived from an EMBL/GenBank/DDBJ whole genome shotgun (WGS) entry which is preliminary data.</text>
</comment>
<name>A0A511N800_DEIC1</name>
<keyword evidence="1" id="KW-0346">Stress response</keyword>
<dbReference type="GO" id="GO:0016301">
    <property type="term" value="F:kinase activity"/>
    <property type="evidence" value="ECO:0007669"/>
    <property type="project" value="UniProtKB-KW"/>
</dbReference>
<dbReference type="CDD" id="cd03141">
    <property type="entry name" value="GATase1_Hsp31_like"/>
    <property type="match status" value="1"/>
</dbReference>
<evidence type="ECO:0000259" key="4">
    <source>
        <dbReference type="Pfam" id="PF01965"/>
    </source>
</evidence>
<evidence type="ECO:0000313" key="6">
    <source>
        <dbReference type="Proteomes" id="UP000321306"/>
    </source>
</evidence>
<dbReference type="AlphaFoldDB" id="A0A511N800"/>
<evidence type="ECO:0000313" key="5">
    <source>
        <dbReference type="EMBL" id="GEM48950.1"/>
    </source>
</evidence>
<dbReference type="PANTHER" id="PTHR48094">
    <property type="entry name" value="PROTEIN/NUCLEIC ACID DEGLYCASE DJ-1-RELATED"/>
    <property type="match status" value="1"/>
</dbReference>
<protein>
    <submittedName>
        <fullName evidence="5">Dihydroxyacetone kinase</fullName>
    </submittedName>
</protein>
<evidence type="ECO:0000256" key="3">
    <source>
        <dbReference type="ARBA" id="ARBA00038493"/>
    </source>
</evidence>
<dbReference type="InterPro" id="IPR029062">
    <property type="entry name" value="Class_I_gatase-like"/>
</dbReference>
<dbReference type="GO" id="GO:0019172">
    <property type="term" value="F:glyoxalase III activity"/>
    <property type="evidence" value="ECO:0007669"/>
    <property type="project" value="TreeGrafter"/>
</dbReference>
<organism evidence="5 6">
    <name type="scientific">Deinococcus cellulosilyticus (strain DSM 18568 / NBRC 106333 / KACC 11606 / 5516J-15)</name>
    <dbReference type="NCBI Taxonomy" id="1223518"/>
    <lineage>
        <taxon>Bacteria</taxon>
        <taxon>Thermotogati</taxon>
        <taxon>Deinococcota</taxon>
        <taxon>Deinococci</taxon>
        <taxon>Deinococcales</taxon>
        <taxon>Deinococcaceae</taxon>
        <taxon>Deinococcus</taxon>
    </lineage>
</organism>
<keyword evidence="5" id="KW-0418">Kinase</keyword>
<gene>
    <name evidence="5" type="ORF">DC3_45850</name>
</gene>
<dbReference type="GO" id="GO:0005737">
    <property type="term" value="C:cytoplasm"/>
    <property type="evidence" value="ECO:0007669"/>
    <property type="project" value="TreeGrafter"/>
</dbReference>
<dbReference type="SUPFAM" id="SSF52317">
    <property type="entry name" value="Class I glutamine amidotransferase-like"/>
    <property type="match status" value="1"/>
</dbReference>
<feature type="domain" description="DJ-1/PfpI" evidence="4">
    <location>
        <begin position="23"/>
        <end position="218"/>
    </location>
</feature>
<evidence type="ECO:0000256" key="1">
    <source>
        <dbReference type="ARBA" id="ARBA00023016"/>
    </source>
</evidence>
<sequence>MSKRILFVLTSHDDLAGLRKTGFYVSEAAHPFHVFKQHGYQIDFVSPLGGKAPINGLNLEDPQQKAFIEDPEVAQKLNDTMTPDQVNPADYEAIFYVGGHGTMWDFKDNTELARIAASIYEQGGVVSAVCHGPAGLVNIRLSDGQSLVAGKNVAAFTNAEEAAPGLTGVVPFLLESALIERGANHIPAPLWANNVQVSERLVTGQNPASATGVAEAVVKLLEKQPAQV</sequence>
<reference evidence="5 6" key="1">
    <citation type="submission" date="2019-07" db="EMBL/GenBank/DDBJ databases">
        <title>Whole genome shotgun sequence of Deinococcus cellulosilyticus NBRC 106333.</title>
        <authorList>
            <person name="Hosoyama A."/>
            <person name="Uohara A."/>
            <person name="Ohji S."/>
            <person name="Ichikawa N."/>
        </authorList>
    </citation>
    <scope>NUCLEOTIDE SEQUENCE [LARGE SCALE GENOMIC DNA]</scope>
    <source>
        <strain evidence="5 6">NBRC 106333</strain>
    </source>
</reference>
<dbReference type="InterPro" id="IPR050325">
    <property type="entry name" value="Prot/Nucl_acid_deglycase"/>
</dbReference>
<dbReference type="Gene3D" id="3.40.50.880">
    <property type="match status" value="1"/>
</dbReference>
<dbReference type="OrthoDB" id="9792284at2"/>
<dbReference type="RefSeq" id="WP_146888606.1">
    <property type="nucleotide sequence ID" value="NZ_BJXB01000026.1"/>
</dbReference>
<dbReference type="Proteomes" id="UP000321306">
    <property type="component" value="Unassembled WGS sequence"/>
</dbReference>
<dbReference type="EMBL" id="BJXB01000026">
    <property type="protein sequence ID" value="GEM48950.1"/>
    <property type="molecule type" value="Genomic_DNA"/>
</dbReference>
<comment type="similarity">
    <text evidence="3">Belongs to the peptidase C56 family. HSP31-like subfamily.</text>
</comment>
<evidence type="ECO:0000256" key="2">
    <source>
        <dbReference type="ARBA" id="ARBA00023239"/>
    </source>
</evidence>
<dbReference type="GO" id="GO:0019243">
    <property type="term" value="P:methylglyoxal catabolic process to D-lactate via S-lactoyl-glutathione"/>
    <property type="evidence" value="ECO:0007669"/>
    <property type="project" value="TreeGrafter"/>
</dbReference>